<evidence type="ECO:0000313" key="1">
    <source>
        <dbReference type="EMBL" id="QOV06304.1"/>
    </source>
</evidence>
<dbReference type="GO" id="GO:0003677">
    <property type="term" value="F:DNA binding"/>
    <property type="evidence" value="ECO:0007669"/>
    <property type="project" value="InterPro"/>
</dbReference>
<accession>A0A7S6R8W9</accession>
<dbReference type="InterPro" id="IPR001387">
    <property type="entry name" value="Cro/C1-type_HTH"/>
</dbReference>
<proteinExistence type="predicted"/>
<protein>
    <submittedName>
        <fullName evidence="1">Putative transcriptional regulator</fullName>
    </submittedName>
</protein>
<keyword evidence="2" id="KW-1185">Reference proteome</keyword>
<evidence type="ECO:0000313" key="2">
    <source>
        <dbReference type="Proteomes" id="UP000593952"/>
    </source>
</evidence>
<name>A0A7S6R8W9_9CAUD</name>
<dbReference type="InterPro" id="IPR010982">
    <property type="entry name" value="Lambda_DNA-bd_dom_sf"/>
</dbReference>
<organism evidence="1 2">
    <name type="scientific">Burkholderia phage Maja</name>
    <dbReference type="NCBI Taxonomy" id="2767571"/>
    <lineage>
        <taxon>Viruses</taxon>
        <taxon>Duplodnaviria</taxon>
        <taxon>Heunggongvirae</taxon>
        <taxon>Uroviricota</taxon>
        <taxon>Caudoviricetes</taxon>
        <taxon>Lindbergviridae</taxon>
        <taxon>Gladiolivirus</taxon>
        <taxon>Gladiolivirus maja</taxon>
    </lineage>
</organism>
<reference evidence="1 2" key="1">
    <citation type="submission" date="2020-07" db="EMBL/GenBank/DDBJ databases">
        <title>Complete genome sequence of Burkholderia gladioli phage Maja.</title>
        <authorList>
            <person name="Yu Z."/>
            <person name="Yao G.W."/>
            <person name="Guadalupe Vizoso-Pinto M."/>
            <person name="Sun L."/>
            <person name="Le T."/>
            <person name="Gonzalez C."/>
            <person name="Young R."/>
            <person name="Liu M."/>
        </authorList>
    </citation>
    <scope>NUCLEOTIDE SEQUENCE [LARGE SCALE GENOMIC DNA]</scope>
</reference>
<dbReference type="CDD" id="cd00093">
    <property type="entry name" value="HTH_XRE"/>
    <property type="match status" value="1"/>
</dbReference>
<sequence length="142" mass="15817">MKTADQLLRELEPYLDSIVCYASTMSEHEGNRIAKEVRDYLARVGAGEERPSIDNPLSPYGLLVRALRIAAGVTLMDMSKDLKVSPAALSNYEFGRSLITDDVLFGAYFFFKRNGIPTTFSALNAAASKSNLEYDERNKRKA</sequence>
<gene>
    <name evidence="1" type="ORF">CPT_Maja_084</name>
</gene>
<dbReference type="SUPFAM" id="SSF47413">
    <property type="entry name" value="lambda repressor-like DNA-binding domains"/>
    <property type="match status" value="1"/>
</dbReference>
<dbReference type="EMBL" id="MT708549">
    <property type="protein sequence ID" value="QOV06304.1"/>
    <property type="molecule type" value="Genomic_DNA"/>
</dbReference>
<dbReference type="Gene3D" id="1.10.260.40">
    <property type="entry name" value="lambda repressor-like DNA-binding domains"/>
    <property type="match status" value="1"/>
</dbReference>
<dbReference type="Proteomes" id="UP000593952">
    <property type="component" value="Segment"/>
</dbReference>